<proteinExistence type="predicted"/>
<dbReference type="Proteomes" id="UP000480943">
    <property type="component" value="Unassembled WGS sequence"/>
</dbReference>
<dbReference type="EMBL" id="VZUQ01000082">
    <property type="protein sequence ID" value="KAB1177534.1"/>
    <property type="molecule type" value="Genomic_DNA"/>
</dbReference>
<gene>
    <name evidence="1" type="ORF">F6450_17660</name>
</gene>
<organism evidence="1 2">
    <name type="scientific">Photobacterium damselae subsp. damselae</name>
    <name type="common">Listonella damsela</name>
    <dbReference type="NCBI Taxonomy" id="85581"/>
    <lineage>
        <taxon>Bacteria</taxon>
        <taxon>Pseudomonadati</taxon>
        <taxon>Pseudomonadota</taxon>
        <taxon>Gammaproteobacteria</taxon>
        <taxon>Vibrionales</taxon>
        <taxon>Vibrionaceae</taxon>
        <taxon>Photobacterium</taxon>
    </lineage>
</organism>
<evidence type="ECO:0000313" key="2">
    <source>
        <dbReference type="Proteomes" id="UP000480943"/>
    </source>
</evidence>
<protein>
    <submittedName>
        <fullName evidence="1">Uncharacterized protein</fullName>
    </submittedName>
</protein>
<name>A0AAD3WVT4_PHODD</name>
<dbReference type="AlphaFoldDB" id="A0AAD3WVT4"/>
<evidence type="ECO:0000313" key="1">
    <source>
        <dbReference type="EMBL" id="KAB1177534.1"/>
    </source>
</evidence>
<comment type="caution">
    <text evidence="1">The sequence shown here is derived from an EMBL/GenBank/DDBJ whole genome shotgun (WGS) entry which is preliminary data.</text>
</comment>
<dbReference type="PROSITE" id="PS51257">
    <property type="entry name" value="PROKAR_LIPOPROTEIN"/>
    <property type="match status" value="1"/>
</dbReference>
<sequence>MQLSKTFLATSIISIFTLSGCGGGDNDNKLPIVDNTTKTIKVIDGYLSDAKICVDINANTVCEKSEIIGHTKSDGSFQLTKTQANYPIIANIISGKTKDSDIDGLAVLQSYSMYALESDIVVTPFTTLAKIKNISISDLASELELPEDVISGDYIALKKHNSDGIKAHYIARALAAAKMPMDISTINEIINESKRRILHSINNNTLDELDNKLLIINDDGKFTEQVQIKDLEQHLVKKDNWHNGSLNSQLLSNDGIQKVSFKDGLMHFYHDTGTIEESIKYKLENNKLYAMIDNQKDESDEFVYASEKLLLSVADGIGDLIFWTEDDLSDSFNASNMTLEMFKGKTWYYLADDSTDSNPSFALIQLIFSNDNDQTVIIKEGNETQKGTWSIVSVTDGLGTHTNLNIDLKDSSDPMSLALVTNANDLLLTSEISNKNQYSLLTKNEDLAEGLYDIVSMNEPDIEIPPENKVCKNPILWDGPISFESKLEAGRNKVISFNEIPDTGLPNYYLVYHYGINSDDLGFDFDDLPNGKEIIYTGEKKEAVIGVNASLSYSKLFEDPLEYTFKFTLPNGDIIEERVTTSINGDMPSLYFKITDCDGSGYYDFEIRDYKE</sequence>
<dbReference type="RefSeq" id="WP_068946791.1">
    <property type="nucleotide sequence ID" value="NZ_CP070624.1"/>
</dbReference>
<reference evidence="1 2" key="1">
    <citation type="submission" date="2019-09" db="EMBL/GenBank/DDBJ databases">
        <title>Photobacterium damselae subsp. damselae CDC-2227-81, a human clinical isolate.</title>
        <authorList>
            <person name="Osorio C.R."/>
        </authorList>
    </citation>
    <scope>NUCLEOTIDE SEQUENCE [LARGE SCALE GENOMIC DNA]</scope>
    <source>
        <strain evidence="1 2">CDC-2227-81</strain>
    </source>
</reference>
<accession>A0AAD3WVT4</accession>